<dbReference type="RefSeq" id="WP_199805685.1">
    <property type="nucleotide sequence ID" value="NZ_LLYB01000122.1"/>
</dbReference>
<accession>A0A0R3MC42</accession>
<dbReference type="Proteomes" id="UP000051660">
    <property type="component" value="Unassembled WGS sequence"/>
</dbReference>
<dbReference type="AlphaFoldDB" id="A0A0R3MC42"/>
<feature type="domain" description="Immunity protein 35" evidence="1">
    <location>
        <begin position="26"/>
        <end position="83"/>
    </location>
</feature>
<dbReference type="EMBL" id="LLYB01000122">
    <property type="protein sequence ID" value="KRR17402.1"/>
    <property type="molecule type" value="Genomic_DNA"/>
</dbReference>
<gene>
    <name evidence="2" type="ORF">CQ14_31425</name>
</gene>
<dbReference type="Pfam" id="PF15567">
    <property type="entry name" value="Imm35"/>
    <property type="match status" value="1"/>
</dbReference>
<comment type="caution">
    <text evidence="2">The sequence shown here is derived from an EMBL/GenBank/DDBJ whole genome shotgun (WGS) entry which is preliminary data.</text>
</comment>
<name>A0A0R3MC42_9BRAD</name>
<evidence type="ECO:0000313" key="2">
    <source>
        <dbReference type="EMBL" id="KRR17402.1"/>
    </source>
</evidence>
<sequence length="90" mass="9958">MAILFPDAKVLAEREVDAIAAAVGDDFVVIHDETVETAEGWVFFYNSREFVETGDFRDALAGNGPILVDRHGLVKRLPTGIPWETAIKQE</sequence>
<protein>
    <recommendedName>
        <fullName evidence="1">Immunity protein 35 domain-containing protein</fullName>
    </recommendedName>
</protein>
<evidence type="ECO:0000313" key="3">
    <source>
        <dbReference type="Proteomes" id="UP000051660"/>
    </source>
</evidence>
<organism evidence="2 3">
    <name type="scientific">Bradyrhizobium lablabi</name>
    <dbReference type="NCBI Taxonomy" id="722472"/>
    <lineage>
        <taxon>Bacteria</taxon>
        <taxon>Pseudomonadati</taxon>
        <taxon>Pseudomonadota</taxon>
        <taxon>Alphaproteobacteria</taxon>
        <taxon>Hyphomicrobiales</taxon>
        <taxon>Nitrobacteraceae</taxon>
        <taxon>Bradyrhizobium</taxon>
    </lineage>
</organism>
<evidence type="ECO:0000259" key="1">
    <source>
        <dbReference type="Pfam" id="PF15567"/>
    </source>
</evidence>
<dbReference type="InterPro" id="IPR029082">
    <property type="entry name" value="Imm35"/>
</dbReference>
<reference evidence="2 3" key="1">
    <citation type="submission" date="2014-03" db="EMBL/GenBank/DDBJ databases">
        <title>Bradyrhizobium valentinum sp. nov., isolated from effective nodules of Lupinus mariae-josephae, a lupine endemic of basic-lime soils in Eastern Spain.</title>
        <authorList>
            <person name="Duran D."/>
            <person name="Rey L."/>
            <person name="Navarro A."/>
            <person name="Busquets A."/>
            <person name="Imperial J."/>
            <person name="Ruiz-Argueso T."/>
        </authorList>
    </citation>
    <scope>NUCLEOTIDE SEQUENCE [LARGE SCALE GENOMIC DNA]</scope>
    <source>
        <strain evidence="2 3">CCBAU 23086</strain>
    </source>
</reference>
<proteinExistence type="predicted"/>